<dbReference type="RefSeq" id="WP_046518652.1">
    <property type="nucleotide sequence ID" value="NZ_LAVS01000003.1"/>
</dbReference>
<dbReference type="AlphaFoldDB" id="A0A3P3QIM3"/>
<reference evidence="3 4" key="1">
    <citation type="submission" date="2018-11" db="EMBL/GenBank/DDBJ databases">
        <title>Draft genome analysis of Rheinheimera mesophila isolated from an industrial waste site.</title>
        <authorList>
            <person name="Yu Q."/>
            <person name="Qi Y."/>
            <person name="Zhang H."/>
            <person name="Lu Y."/>
            <person name="Pu J."/>
        </authorList>
    </citation>
    <scope>NUCLEOTIDE SEQUENCE [LARGE SCALE GENOMIC DNA]</scope>
    <source>
        <strain evidence="3 4">IITR13</strain>
    </source>
</reference>
<evidence type="ECO:0000313" key="4">
    <source>
        <dbReference type="Proteomes" id="UP000276260"/>
    </source>
</evidence>
<sequence length="72" mass="8202">MGVFDVGFIAVLGAFAYAFYENHNKTKIKLQQSSASSDELRQQIEQLKQRVATLEAIVTDKSYQLKHEINKL</sequence>
<dbReference type="EMBL" id="RRCF01000002">
    <property type="protein sequence ID" value="RRJ21014.1"/>
    <property type="molecule type" value="Genomic_DNA"/>
</dbReference>
<name>A0A3P3QIM3_9GAMM</name>
<keyword evidence="2" id="KW-0472">Membrane</keyword>
<organism evidence="3 4">
    <name type="scientific">Rheinheimera mesophila</name>
    <dbReference type="NCBI Taxonomy" id="1547515"/>
    <lineage>
        <taxon>Bacteria</taxon>
        <taxon>Pseudomonadati</taxon>
        <taxon>Pseudomonadota</taxon>
        <taxon>Gammaproteobacteria</taxon>
        <taxon>Chromatiales</taxon>
        <taxon>Chromatiaceae</taxon>
        <taxon>Rheinheimera</taxon>
    </lineage>
</organism>
<dbReference type="Proteomes" id="UP000276260">
    <property type="component" value="Unassembled WGS sequence"/>
</dbReference>
<protein>
    <submittedName>
        <fullName evidence="3">Uncharacterized protein</fullName>
    </submittedName>
</protein>
<dbReference type="OrthoDB" id="5772882at2"/>
<keyword evidence="2" id="KW-0812">Transmembrane</keyword>
<gene>
    <name evidence="3" type="ORF">EIK76_09000</name>
</gene>
<evidence type="ECO:0000256" key="2">
    <source>
        <dbReference type="SAM" id="Phobius"/>
    </source>
</evidence>
<accession>A0A3P3QIM3</accession>
<keyword evidence="1" id="KW-0175">Coiled coil</keyword>
<comment type="caution">
    <text evidence="3">The sequence shown here is derived from an EMBL/GenBank/DDBJ whole genome shotgun (WGS) entry which is preliminary data.</text>
</comment>
<evidence type="ECO:0000313" key="3">
    <source>
        <dbReference type="EMBL" id="RRJ21014.1"/>
    </source>
</evidence>
<proteinExistence type="predicted"/>
<keyword evidence="4" id="KW-1185">Reference proteome</keyword>
<feature type="coiled-coil region" evidence="1">
    <location>
        <begin position="30"/>
        <end position="57"/>
    </location>
</feature>
<evidence type="ECO:0000256" key="1">
    <source>
        <dbReference type="SAM" id="Coils"/>
    </source>
</evidence>
<keyword evidence="2" id="KW-1133">Transmembrane helix</keyword>
<feature type="transmembrane region" description="Helical" evidence="2">
    <location>
        <begin position="6"/>
        <end position="23"/>
    </location>
</feature>